<dbReference type="InterPro" id="IPR006143">
    <property type="entry name" value="RND_pump_MFP"/>
</dbReference>
<dbReference type="InterPro" id="IPR058647">
    <property type="entry name" value="BSH_CzcB-like"/>
</dbReference>
<dbReference type="EMBL" id="CAKLPX010000001">
    <property type="protein sequence ID" value="CAH0990571.1"/>
    <property type="molecule type" value="Genomic_DNA"/>
</dbReference>
<dbReference type="Gene3D" id="2.40.50.100">
    <property type="match status" value="1"/>
</dbReference>
<dbReference type="Gene3D" id="2.40.420.20">
    <property type="match status" value="1"/>
</dbReference>
<dbReference type="Gene3D" id="1.10.287.470">
    <property type="entry name" value="Helix hairpin bin"/>
    <property type="match status" value="1"/>
</dbReference>
<comment type="similarity">
    <text evidence="1">Belongs to the membrane fusion protein (MFP) (TC 8.A.1) family.</text>
</comment>
<protein>
    <submittedName>
        <fullName evidence="4">Toluene efflux pump periplasmic linker protein TtgG</fullName>
    </submittedName>
</protein>
<dbReference type="RefSeq" id="WP_237443253.1">
    <property type="nucleotide sequence ID" value="NZ_CAKLPX010000001.1"/>
</dbReference>
<reference evidence="4" key="1">
    <citation type="submission" date="2021-12" db="EMBL/GenBank/DDBJ databases">
        <authorList>
            <person name="Rodrigo-Torres L."/>
            <person name="Arahal R. D."/>
            <person name="Lucena T."/>
        </authorList>
    </citation>
    <scope>NUCLEOTIDE SEQUENCE</scope>
    <source>
        <strain evidence="4">CECT 8267</strain>
    </source>
</reference>
<comment type="caution">
    <text evidence="4">The sequence shown here is derived from an EMBL/GenBank/DDBJ whole genome shotgun (WGS) entry which is preliminary data.</text>
</comment>
<dbReference type="SUPFAM" id="SSF111369">
    <property type="entry name" value="HlyD-like secretion proteins"/>
    <property type="match status" value="1"/>
</dbReference>
<evidence type="ECO:0000256" key="1">
    <source>
        <dbReference type="ARBA" id="ARBA00009477"/>
    </source>
</evidence>
<organism evidence="4 5">
    <name type="scientific">Sinobacterium norvegicum</name>
    <dbReference type="NCBI Taxonomy" id="1641715"/>
    <lineage>
        <taxon>Bacteria</taxon>
        <taxon>Pseudomonadati</taxon>
        <taxon>Pseudomonadota</taxon>
        <taxon>Gammaproteobacteria</taxon>
        <taxon>Cellvibrionales</taxon>
        <taxon>Spongiibacteraceae</taxon>
        <taxon>Sinobacterium</taxon>
    </lineage>
</organism>
<feature type="domain" description="CzcB-like barrel-sandwich hybrid" evidence="3">
    <location>
        <begin position="75"/>
        <end position="207"/>
    </location>
</feature>
<keyword evidence="2" id="KW-0732">Signal</keyword>
<dbReference type="NCBIfam" id="TIGR01730">
    <property type="entry name" value="RND_mfp"/>
    <property type="match status" value="1"/>
</dbReference>
<gene>
    <name evidence="4" type="primary">ttgG</name>
    <name evidence="4" type="ORF">SIN8267_00664</name>
</gene>
<dbReference type="Proteomes" id="UP000838100">
    <property type="component" value="Unassembled WGS sequence"/>
</dbReference>
<dbReference type="PANTHER" id="PTHR30469:SF11">
    <property type="entry name" value="BLL4320 PROTEIN"/>
    <property type="match status" value="1"/>
</dbReference>
<feature type="chain" id="PRO_5046924346" evidence="2">
    <location>
        <begin position="26"/>
        <end position="376"/>
    </location>
</feature>
<evidence type="ECO:0000259" key="3">
    <source>
        <dbReference type="Pfam" id="PF25973"/>
    </source>
</evidence>
<evidence type="ECO:0000313" key="4">
    <source>
        <dbReference type="EMBL" id="CAH0990571.1"/>
    </source>
</evidence>
<keyword evidence="5" id="KW-1185">Reference proteome</keyword>
<dbReference type="Gene3D" id="2.40.30.170">
    <property type="match status" value="1"/>
</dbReference>
<accession>A0ABN8EEB6</accession>
<dbReference type="PROSITE" id="PS51257">
    <property type="entry name" value="PROKAR_LIPOPROTEIN"/>
    <property type="match status" value="1"/>
</dbReference>
<dbReference type="PANTHER" id="PTHR30469">
    <property type="entry name" value="MULTIDRUG RESISTANCE PROTEIN MDTA"/>
    <property type="match status" value="1"/>
</dbReference>
<dbReference type="Pfam" id="PF25973">
    <property type="entry name" value="BSH_CzcB"/>
    <property type="match status" value="1"/>
</dbReference>
<name>A0ABN8EEB6_9GAMM</name>
<evidence type="ECO:0000313" key="5">
    <source>
        <dbReference type="Proteomes" id="UP000838100"/>
    </source>
</evidence>
<evidence type="ECO:0000256" key="2">
    <source>
        <dbReference type="SAM" id="SignalP"/>
    </source>
</evidence>
<feature type="signal peptide" evidence="2">
    <location>
        <begin position="1"/>
        <end position="25"/>
    </location>
</feature>
<sequence length="376" mass="40901">MNRAMRNRVASIVLLSAITPIFTLLSGCGQGDTAKVEQHLHPVTTVALEKSQQLELNREFVGVVTPSQNGSIGFELSGKIAKILVDEGESVTNGQPLMQLDTRLLATETNQLIAQQRQVKSDLKLVNSNLERLESLKLKGYTSTQSVDEQIAKQNSLEAQLQQLRAGVNANAIKIEKSLLKAPFDGVIGKRQVSLGQVVSAGTPVYSLLLQQSNEAQVGVPSRMLGQLSVGDALPVTIGRQQYFAQLITKGAVIDPATRTVQLRLALPVESEVISGELAYLTLPEQIEREGYWLPLTALTDGIRGLWNVYALSEQGNGVYQIEKRDIRILYATGKEAYVQGAISEGEQVVSDGLHRYVPGQQVTLADQSSMTVVEQ</sequence>
<proteinExistence type="inferred from homology"/>